<evidence type="ECO:0000313" key="2">
    <source>
        <dbReference type="EMBL" id="PVU99493.1"/>
    </source>
</evidence>
<feature type="compositionally biased region" description="Low complexity" evidence="1">
    <location>
        <begin position="299"/>
        <end position="318"/>
    </location>
</feature>
<organism evidence="2 3">
    <name type="scientific">Furculomyces boomerangus</name>
    <dbReference type="NCBI Taxonomy" id="61424"/>
    <lineage>
        <taxon>Eukaryota</taxon>
        <taxon>Fungi</taxon>
        <taxon>Fungi incertae sedis</taxon>
        <taxon>Zoopagomycota</taxon>
        <taxon>Kickxellomycotina</taxon>
        <taxon>Harpellomycetes</taxon>
        <taxon>Harpellales</taxon>
        <taxon>Harpellaceae</taxon>
        <taxon>Furculomyces</taxon>
    </lineage>
</organism>
<accession>A0A2T9Z4H0</accession>
<name>A0A2T9Z4H0_9FUNG</name>
<proteinExistence type="predicted"/>
<keyword evidence="3" id="KW-1185">Reference proteome</keyword>
<protein>
    <submittedName>
        <fullName evidence="2">Uncharacterized protein</fullName>
    </submittedName>
</protein>
<dbReference type="OrthoDB" id="2278929at2759"/>
<dbReference type="AlphaFoldDB" id="A0A2T9Z4H0"/>
<comment type="caution">
    <text evidence="2">The sequence shown here is derived from an EMBL/GenBank/DDBJ whole genome shotgun (WGS) entry which is preliminary data.</text>
</comment>
<feature type="region of interest" description="Disordered" evidence="1">
    <location>
        <begin position="298"/>
        <end position="318"/>
    </location>
</feature>
<dbReference type="Proteomes" id="UP000245699">
    <property type="component" value="Unassembled WGS sequence"/>
</dbReference>
<dbReference type="STRING" id="61424.A0A2T9Z4H0"/>
<sequence>MSVQEESCLIGKYCSPTKNDSWETGKQYQIVWNPTYPSFNVVGQVDVYIYNSFNTRTPIVKFSGINNGDGTFVVTPETNWFKTITNSNNKKQNIDSSTHKTKISISFQVVPNGSISTGPDSESFTLYNSSIPRKQKTDQQNETTLKVGDPILVESQDQITSQTDIKVILVSLNTTETNSNTLTRSFLGPGIPQKDKELSSTTKALIGTGIKSRKSKKENGFYEYEKEGTYYTNILRNNQPNFLDGSDKDSQKRFKLNFFYKLTSFTNRNPKPKYNPFNDSAFSSASVLTFSQYNREKANSSLNNQSSSHKQSSSYNDSSFSKTTFFTDSFDTSNSIRENKNDIGKIRLRKNSTGVLPMHPLPIKLVDTNNSTNSKSRLSSTDAELISQSFRDAMNIAPSSDFHDHDDDNKFGEFLDKLSKKIDAESEKKTEKWRELVAQDRMNQVLEKEKSILQSMELKSITHSSGNIL</sequence>
<dbReference type="EMBL" id="MBFT01000033">
    <property type="protein sequence ID" value="PVU99493.1"/>
    <property type="molecule type" value="Genomic_DNA"/>
</dbReference>
<gene>
    <name evidence="2" type="ORF">BB559_000658</name>
</gene>
<evidence type="ECO:0000256" key="1">
    <source>
        <dbReference type="SAM" id="MobiDB-lite"/>
    </source>
</evidence>
<evidence type="ECO:0000313" key="3">
    <source>
        <dbReference type="Proteomes" id="UP000245699"/>
    </source>
</evidence>
<reference evidence="2 3" key="1">
    <citation type="journal article" date="2018" name="MBio">
        <title>Comparative Genomics Reveals the Core Gene Toolbox for the Fungus-Insect Symbiosis.</title>
        <authorList>
            <person name="Wang Y."/>
            <person name="Stata M."/>
            <person name="Wang W."/>
            <person name="Stajich J.E."/>
            <person name="White M.M."/>
            <person name="Moncalvo J.M."/>
        </authorList>
    </citation>
    <scope>NUCLEOTIDE SEQUENCE [LARGE SCALE GENOMIC DNA]</scope>
    <source>
        <strain evidence="2 3">AUS-77-4</strain>
    </source>
</reference>